<feature type="domain" description="Bacterial sugar transferase" evidence="8">
    <location>
        <begin position="281"/>
        <end position="463"/>
    </location>
</feature>
<comment type="subcellular location">
    <subcellularLocation>
        <location evidence="1">Membrane</location>
        <topology evidence="1">Multi-pass membrane protein</topology>
    </subcellularLocation>
</comment>
<feature type="transmembrane region" description="Helical" evidence="7">
    <location>
        <begin position="283"/>
        <end position="303"/>
    </location>
</feature>
<evidence type="ECO:0000256" key="4">
    <source>
        <dbReference type="ARBA" id="ARBA00022692"/>
    </source>
</evidence>
<dbReference type="InterPro" id="IPR003362">
    <property type="entry name" value="Bact_transf"/>
</dbReference>
<name>A0A953HU06_9BACT</name>
<feature type="transmembrane region" description="Helical" evidence="7">
    <location>
        <begin position="50"/>
        <end position="67"/>
    </location>
</feature>
<dbReference type="GO" id="GO:0016780">
    <property type="term" value="F:phosphotransferase activity, for other substituted phosphate groups"/>
    <property type="evidence" value="ECO:0007669"/>
    <property type="project" value="TreeGrafter"/>
</dbReference>
<comment type="caution">
    <text evidence="9">The sequence shown here is derived from an EMBL/GenBank/DDBJ whole genome shotgun (WGS) entry which is preliminary data.</text>
</comment>
<dbReference type="GO" id="GO:0016020">
    <property type="term" value="C:membrane"/>
    <property type="evidence" value="ECO:0007669"/>
    <property type="project" value="UniProtKB-SubCell"/>
</dbReference>
<dbReference type="RefSeq" id="WP_222579379.1">
    <property type="nucleotide sequence ID" value="NZ_JAHVHU010000006.1"/>
</dbReference>
<dbReference type="PANTHER" id="PTHR30576">
    <property type="entry name" value="COLANIC BIOSYNTHESIS UDP-GLUCOSE LIPID CARRIER TRANSFERASE"/>
    <property type="match status" value="1"/>
</dbReference>
<keyword evidence="5 7" id="KW-1133">Transmembrane helix</keyword>
<evidence type="ECO:0000313" key="9">
    <source>
        <dbReference type="EMBL" id="MBY5957858.1"/>
    </source>
</evidence>
<feature type="transmembrane region" description="Helical" evidence="7">
    <location>
        <begin position="79"/>
        <end position="99"/>
    </location>
</feature>
<gene>
    <name evidence="9" type="ORF">KUV50_06940</name>
</gene>
<reference evidence="9" key="1">
    <citation type="submission" date="2021-06" db="EMBL/GenBank/DDBJ databases">
        <title>44 bacteria genomes isolated from Dapeng, Shenzhen.</title>
        <authorList>
            <person name="Zheng W."/>
            <person name="Yu S."/>
            <person name="Huang Y."/>
        </authorList>
    </citation>
    <scope>NUCLEOTIDE SEQUENCE</scope>
    <source>
        <strain evidence="9">DP5N28-2</strain>
    </source>
</reference>
<comment type="similarity">
    <text evidence="2">Belongs to the bacterial sugar transferase family.</text>
</comment>
<dbReference type="Pfam" id="PF13727">
    <property type="entry name" value="CoA_binding_3"/>
    <property type="match status" value="1"/>
</dbReference>
<dbReference type="NCBIfam" id="TIGR03025">
    <property type="entry name" value="EPS_sugtrans"/>
    <property type="match status" value="1"/>
</dbReference>
<protein>
    <submittedName>
        <fullName evidence="9">Sugar transferase</fullName>
    </submittedName>
</protein>
<keyword evidence="4 7" id="KW-0812">Transmembrane</keyword>
<dbReference type="EMBL" id="JAHVHU010000006">
    <property type="protein sequence ID" value="MBY5957858.1"/>
    <property type="molecule type" value="Genomic_DNA"/>
</dbReference>
<evidence type="ECO:0000256" key="5">
    <source>
        <dbReference type="ARBA" id="ARBA00022989"/>
    </source>
</evidence>
<evidence type="ECO:0000313" key="10">
    <source>
        <dbReference type="Proteomes" id="UP000753961"/>
    </source>
</evidence>
<organism evidence="9 10">
    <name type="scientific">Membranihabitans marinus</name>
    <dbReference type="NCBI Taxonomy" id="1227546"/>
    <lineage>
        <taxon>Bacteria</taxon>
        <taxon>Pseudomonadati</taxon>
        <taxon>Bacteroidota</taxon>
        <taxon>Saprospiria</taxon>
        <taxon>Saprospirales</taxon>
        <taxon>Saprospiraceae</taxon>
        <taxon>Membranihabitans</taxon>
    </lineage>
</organism>
<keyword evidence="10" id="KW-1185">Reference proteome</keyword>
<evidence type="ECO:0000256" key="1">
    <source>
        <dbReference type="ARBA" id="ARBA00004141"/>
    </source>
</evidence>
<dbReference type="Gene3D" id="3.40.50.720">
    <property type="entry name" value="NAD(P)-binding Rossmann-like Domain"/>
    <property type="match status" value="1"/>
</dbReference>
<evidence type="ECO:0000256" key="2">
    <source>
        <dbReference type="ARBA" id="ARBA00006464"/>
    </source>
</evidence>
<evidence type="ECO:0000256" key="7">
    <source>
        <dbReference type="SAM" id="Phobius"/>
    </source>
</evidence>
<sequence>MRSVRRRALILYAAMDVVISGGVWLLFQFNRSRSSYEVFAAEYLTDSLDLLRFSIVPLFWLFLFLFVDEYQDPYRKTRFRTLSRTFWHVILGVLLLYFFQLLGADSPGMDVVLSYFLTQFLTIGIARIIYLTILHDQIQKGQVAFNTLLIGSNERAWNLYREVHEQKEYPGYNIIGYININGTTDPRLSDSLKHLGGVNDIDKVIKSHQIEEGLVALEDNEYTKLRTVLDALFDYSGQLTIRIIPDLYDILLGKVRLNYVFGAILIEVEREIMPRWQRVLKRVFDITVSVLVFLLFWWLYLYIAIRVRFSSKGPIFYTQERIGKGGVPFNIYKFRSMKVNAEEAGPQLSFEGDDRCTPWGSVMRKWRIDELPQFWNVLKGEMSLVGPRPERKYYIDKIMEVAPHYKHLLRIKPGITSWGQVKYGYASTVEEMIQRLKYDILYIENRSFALDLKILFYTTLVLIKGSGK</sequence>
<keyword evidence="6 7" id="KW-0472">Membrane</keyword>
<accession>A0A953HU06</accession>
<dbReference type="InterPro" id="IPR017475">
    <property type="entry name" value="EPS_sugar_tfrase"/>
</dbReference>
<evidence type="ECO:0000259" key="8">
    <source>
        <dbReference type="Pfam" id="PF02397"/>
    </source>
</evidence>
<keyword evidence="3 9" id="KW-0808">Transferase</keyword>
<proteinExistence type="inferred from homology"/>
<dbReference type="Pfam" id="PF02397">
    <property type="entry name" value="Bac_transf"/>
    <property type="match status" value="1"/>
</dbReference>
<evidence type="ECO:0000256" key="6">
    <source>
        <dbReference type="ARBA" id="ARBA00023136"/>
    </source>
</evidence>
<feature type="transmembrane region" description="Helical" evidence="7">
    <location>
        <begin position="111"/>
        <end position="130"/>
    </location>
</feature>
<dbReference type="PANTHER" id="PTHR30576:SF0">
    <property type="entry name" value="UNDECAPRENYL-PHOSPHATE N-ACETYLGALACTOSAMINYL 1-PHOSPHATE TRANSFERASE-RELATED"/>
    <property type="match status" value="1"/>
</dbReference>
<dbReference type="Proteomes" id="UP000753961">
    <property type="component" value="Unassembled WGS sequence"/>
</dbReference>
<dbReference type="AlphaFoldDB" id="A0A953HU06"/>
<evidence type="ECO:0000256" key="3">
    <source>
        <dbReference type="ARBA" id="ARBA00022679"/>
    </source>
</evidence>
<feature type="transmembrane region" description="Helical" evidence="7">
    <location>
        <begin position="9"/>
        <end position="30"/>
    </location>
</feature>